<feature type="compositionally biased region" description="Polar residues" evidence="10">
    <location>
        <begin position="582"/>
        <end position="594"/>
    </location>
</feature>
<dbReference type="AlphaFoldDB" id="A0A6G1S956"/>
<dbReference type="InterPro" id="IPR011989">
    <property type="entry name" value="ARM-like"/>
</dbReference>
<name>A0A6G1S956_9ACAR</name>
<keyword evidence="7 9" id="KW-0472">Membrane</keyword>
<dbReference type="PIRSF" id="PIRSF037094">
    <property type="entry name" value="AP1_complex_gamma"/>
    <property type="match status" value="1"/>
</dbReference>
<feature type="compositionally biased region" description="Basic and acidic residues" evidence="10">
    <location>
        <begin position="717"/>
        <end position="733"/>
    </location>
</feature>
<evidence type="ECO:0000256" key="4">
    <source>
        <dbReference type="ARBA" id="ARBA00022448"/>
    </source>
</evidence>
<evidence type="ECO:0000256" key="7">
    <source>
        <dbReference type="ARBA" id="ARBA00023136"/>
    </source>
</evidence>
<dbReference type="GO" id="GO:0030121">
    <property type="term" value="C:AP-1 adaptor complex"/>
    <property type="evidence" value="ECO:0007669"/>
    <property type="project" value="InterPro"/>
</dbReference>
<sequence>MNMDNIQQTILSKLTSSMQAPMRLRDLIRNIRAARTAAEERGVVQKECAYIRTTFRQEDNIWRSRNVVKLLYLNVLGYPVQFGQLECLKLIASPRYTDKRIGYLGAMLLLDEKQEVHMLMTNSLKNDLNSSEQFVVGLALCTLGAICSPEMARDLAGEIERLMRSSAAYIKKKAIICAARMIRKAPELLEMFIPATKNLLNERSHGVLISSIVLMTEMSERNEEALVHYRKSVPQLVKLLKNLMMSGNSPDHDISCISDPFLQVKILRLLRVLGKDDAESSEAMTDILASVATNTESSKSVGNAILYETVLTMMGIQAESSLRQLAINTLGRFLLNIDKNIRYVALETLLKTAHSDYNYVQRHRVTIVDCLKDVDVSIQKKALELSFFLINSANFKSMTKDLLMFLGNADDELKAICASNLCICAEKFASSPRVQIDTMIKVLTTAGNFVRDDVVGTLCQLISDTPTLHTYCVKQLWLHLNSDELDTKQPLVQVAVWCIGEYGDLINDPLELQDPADDEANEANDLHENIFDLSPVRPTPASADLSDLLIDITNPTIASIDGLDSPDLRPKVFDRSDEDNSDAGSSVNEASSNKGDQEKHSDKLTSTSVVDADDLINACQEIIDNPKMNVSTKVYALNCLFKLSARFPNKAASIKVITDRSTTNLNLELQQRSIEFATIFSRHEDLLAAIFERMPPIEKASKDDEESESDDNEDDDGRGPGKNEDEAGSHELLGDNLSGLGGGGVVDGGLIAELM</sequence>
<proteinExistence type="inferred from homology"/>
<comment type="subcellular location">
    <subcellularLocation>
        <location evidence="1">Cytoplasmic vesicle membrane</location>
    </subcellularLocation>
    <subcellularLocation>
        <location evidence="2">Golgi apparatus</location>
    </subcellularLocation>
</comment>
<keyword evidence="5 9" id="KW-0653">Protein transport</keyword>
<feature type="region of interest" description="Disordered" evidence="10">
    <location>
        <begin position="568"/>
        <end position="606"/>
    </location>
</feature>
<evidence type="ECO:0000259" key="11">
    <source>
        <dbReference type="Pfam" id="PF01602"/>
    </source>
</evidence>
<dbReference type="PANTHER" id="PTHR22780">
    <property type="entry name" value="ADAPTIN, ALPHA/GAMMA/EPSILON"/>
    <property type="match status" value="1"/>
</dbReference>
<dbReference type="GO" id="GO:0006886">
    <property type="term" value="P:intracellular protein transport"/>
    <property type="evidence" value="ECO:0007669"/>
    <property type="project" value="UniProtKB-UniRule"/>
</dbReference>
<comment type="similarity">
    <text evidence="3 9">Belongs to the adaptor complexes large subunit family.</text>
</comment>
<reference evidence="12" key="1">
    <citation type="submission" date="2018-10" db="EMBL/GenBank/DDBJ databases">
        <title>Transcriptome assembly of Aceria tosichella (Wheat curl mite) Type 2.</title>
        <authorList>
            <person name="Scully E.D."/>
            <person name="Geib S.M."/>
            <person name="Palmer N.A."/>
            <person name="Gupta A.K."/>
            <person name="Sarath G."/>
            <person name="Tatineni S."/>
        </authorList>
    </citation>
    <scope>NUCLEOTIDE SEQUENCE</scope>
    <source>
        <strain evidence="12">LincolnNE</strain>
    </source>
</reference>
<keyword evidence="8 9" id="KW-0968">Cytoplasmic vesicle</keyword>
<evidence type="ECO:0000256" key="2">
    <source>
        <dbReference type="ARBA" id="ARBA00004555"/>
    </source>
</evidence>
<evidence type="ECO:0000256" key="1">
    <source>
        <dbReference type="ARBA" id="ARBA00004156"/>
    </source>
</evidence>
<feature type="compositionally biased region" description="Acidic residues" evidence="10">
    <location>
        <begin position="703"/>
        <end position="716"/>
    </location>
</feature>
<feature type="domain" description="Clathrin/coatomer adaptor adaptin-like N-terminal" evidence="11">
    <location>
        <begin position="41"/>
        <end position="510"/>
    </location>
</feature>
<dbReference type="Pfam" id="PF01602">
    <property type="entry name" value="Adaptin_N"/>
    <property type="match status" value="1"/>
</dbReference>
<evidence type="ECO:0000313" key="12">
    <source>
        <dbReference type="EMBL" id="MDE46473.1"/>
    </source>
</evidence>
<dbReference type="InterPro" id="IPR050840">
    <property type="entry name" value="Adaptor_Complx_Large_Subunit"/>
</dbReference>
<dbReference type="InterPro" id="IPR002553">
    <property type="entry name" value="Clathrin/coatomer_adapt-like_N"/>
</dbReference>
<gene>
    <name evidence="12" type="primary">AP1G1</name>
    <name evidence="12" type="ORF">g.6502</name>
</gene>
<evidence type="ECO:0000256" key="5">
    <source>
        <dbReference type="ARBA" id="ARBA00022927"/>
    </source>
</evidence>
<dbReference type="InterPro" id="IPR017107">
    <property type="entry name" value="AP1_complex_gsu"/>
</dbReference>
<dbReference type="InterPro" id="IPR016024">
    <property type="entry name" value="ARM-type_fold"/>
</dbReference>
<dbReference type="EMBL" id="GGYP01001702">
    <property type="protein sequence ID" value="MDE46473.1"/>
    <property type="molecule type" value="Transcribed_RNA"/>
</dbReference>
<keyword evidence="6 9" id="KW-0333">Golgi apparatus</keyword>
<evidence type="ECO:0000256" key="6">
    <source>
        <dbReference type="ARBA" id="ARBA00023034"/>
    </source>
</evidence>
<organism evidence="12">
    <name type="scientific">Aceria tosichella</name>
    <name type="common">wheat curl mite</name>
    <dbReference type="NCBI Taxonomy" id="561515"/>
    <lineage>
        <taxon>Eukaryota</taxon>
        <taxon>Metazoa</taxon>
        <taxon>Ecdysozoa</taxon>
        <taxon>Arthropoda</taxon>
        <taxon>Chelicerata</taxon>
        <taxon>Arachnida</taxon>
        <taxon>Acari</taxon>
        <taxon>Acariformes</taxon>
        <taxon>Trombidiformes</taxon>
        <taxon>Prostigmata</taxon>
        <taxon>Eupodina</taxon>
        <taxon>Eriophyoidea</taxon>
        <taxon>Eriophyidae</taxon>
        <taxon>Eriophyinae</taxon>
        <taxon>Aceriini</taxon>
        <taxon>Aceria</taxon>
    </lineage>
</organism>
<protein>
    <recommendedName>
        <fullName evidence="9">AP-1 complex subunit gamma</fullName>
    </recommendedName>
</protein>
<dbReference type="Gene3D" id="1.25.10.10">
    <property type="entry name" value="Leucine-rich Repeat Variant"/>
    <property type="match status" value="1"/>
</dbReference>
<evidence type="ECO:0000256" key="8">
    <source>
        <dbReference type="ARBA" id="ARBA00023329"/>
    </source>
</evidence>
<accession>A0A6G1S956</accession>
<keyword evidence="4 9" id="KW-0813">Transport</keyword>
<dbReference type="GO" id="GO:0016192">
    <property type="term" value="P:vesicle-mediated transport"/>
    <property type="evidence" value="ECO:0007669"/>
    <property type="project" value="InterPro"/>
</dbReference>
<dbReference type="FunFam" id="1.25.10.10:FF:000030">
    <property type="entry name" value="AP-1 complex subunit gamma"/>
    <property type="match status" value="1"/>
</dbReference>
<evidence type="ECO:0000256" key="3">
    <source>
        <dbReference type="ARBA" id="ARBA00006613"/>
    </source>
</evidence>
<evidence type="ECO:0000256" key="9">
    <source>
        <dbReference type="PIRNR" id="PIRNR037094"/>
    </source>
</evidence>
<evidence type="ECO:0000256" key="10">
    <source>
        <dbReference type="SAM" id="MobiDB-lite"/>
    </source>
</evidence>
<dbReference type="SUPFAM" id="SSF48371">
    <property type="entry name" value="ARM repeat"/>
    <property type="match status" value="1"/>
</dbReference>
<feature type="region of interest" description="Disordered" evidence="10">
    <location>
        <begin position="698"/>
        <end position="744"/>
    </location>
</feature>